<protein>
    <submittedName>
        <fullName evidence="1">Uncharacterized protein</fullName>
    </submittedName>
</protein>
<dbReference type="EMBL" id="LR798192">
    <property type="protein sequence ID" value="CAB5079619.1"/>
    <property type="molecule type" value="Genomic_DNA"/>
</dbReference>
<sequence>MAILFTNNASTTLSASITSGATSLTVATGAGALFPNPTAPDYFLVTLQGISGTPIEIVKCTARSADTFTIVRAQEGTTASAFTGGDKVELRVTAAQMSGAAKSGLASGTITENSTTVTANYTQSTGNNALSVGPISVASGVTYTVPSGQRWLIL</sequence>
<organism evidence="1">
    <name type="scientific">uncultured Caudovirales phage</name>
    <dbReference type="NCBI Taxonomy" id="2100421"/>
    <lineage>
        <taxon>Viruses</taxon>
        <taxon>Duplodnaviria</taxon>
        <taxon>Heunggongvirae</taxon>
        <taxon>Uroviricota</taxon>
        <taxon>Caudoviricetes</taxon>
        <taxon>Peduoviridae</taxon>
        <taxon>Maltschvirus</taxon>
        <taxon>Maltschvirus maltsch</taxon>
    </lineage>
</organism>
<evidence type="ECO:0000313" key="1">
    <source>
        <dbReference type="EMBL" id="CAB5079619.1"/>
    </source>
</evidence>
<name>A0A6J7VL04_9CAUD</name>
<accession>A0A6J7VL04</accession>
<gene>
    <name evidence="1" type="ORF">UFOVP146_39</name>
</gene>
<reference evidence="1" key="1">
    <citation type="submission" date="2020-05" db="EMBL/GenBank/DDBJ databases">
        <authorList>
            <person name="Chiriac C."/>
            <person name="Salcher M."/>
            <person name="Ghai R."/>
            <person name="Kavagutti S V."/>
        </authorList>
    </citation>
    <scope>NUCLEOTIDE SEQUENCE</scope>
</reference>
<proteinExistence type="predicted"/>